<keyword evidence="1" id="KW-0328">Glycosyltransferase</keyword>
<protein>
    <recommendedName>
        <fullName evidence="6">Lipopolysaccharide biosynthesis protein, LPS:glycosyltransferase</fullName>
    </recommendedName>
</protein>
<dbReference type="SUPFAM" id="SSF53448">
    <property type="entry name" value="Nucleotide-diphospho-sugar transferases"/>
    <property type="match status" value="1"/>
</dbReference>
<dbReference type="InterPro" id="IPR002495">
    <property type="entry name" value="Glyco_trans_8"/>
</dbReference>
<keyword evidence="2" id="KW-0808">Transferase</keyword>
<dbReference type="GO" id="GO:0016757">
    <property type="term" value="F:glycosyltransferase activity"/>
    <property type="evidence" value="ECO:0007669"/>
    <property type="project" value="UniProtKB-KW"/>
</dbReference>
<dbReference type="Proteomes" id="UP000595224">
    <property type="component" value="Chromosome"/>
</dbReference>
<dbReference type="CDD" id="cd04194">
    <property type="entry name" value="GT8_A4GalT_like"/>
    <property type="match status" value="1"/>
</dbReference>
<dbReference type="Gene3D" id="3.90.550.10">
    <property type="entry name" value="Spore Coat Polysaccharide Biosynthesis Protein SpsA, Chain A"/>
    <property type="match status" value="1"/>
</dbReference>
<evidence type="ECO:0000256" key="1">
    <source>
        <dbReference type="ARBA" id="ARBA00022676"/>
    </source>
</evidence>
<dbReference type="PANTHER" id="PTHR13778:SF47">
    <property type="entry name" value="LIPOPOLYSACCHARIDE 1,3-GALACTOSYLTRANSFERASE"/>
    <property type="match status" value="1"/>
</dbReference>
<dbReference type="KEGG" id="tper:IWA51_06905"/>
<evidence type="ECO:0000256" key="2">
    <source>
        <dbReference type="ARBA" id="ARBA00022679"/>
    </source>
</evidence>
<keyword evidence="3" id="KW-0479">Metal-binding</keyword>
<gene>
    <name evidence="4" type="ORF">IWA51_06905</name>
</gene>
<accession>A0A7T3V413</accession>
<evidence type="ECO:0000313" key="4">
    <source>
        <dbReference type="EMBL" id="QQA00011.1"/>
    </source>
</evidence>
<dbReference type="PANTHER" id="PTHR13778">
    <property type="entry name" value="GLYCOSYLTRANSFERASE 8 DOMAIN-CONTAINING PROTEIN"/>
    <property type="match status" value="1"/>
</dbReference>
<dbReference type="InterPro" id="IPR050748">
    <property type="entry name" value="Glycosyltrans_8_dom-fam"/>
</dbReference>
<dbReference type="GO" id="GO:0046872">
    <property type="term" value="F:metal ion binding"/>
    <property type="evidence" value="ECO:0007669"/>
    <property type="project" value="UniProtKB-KW"/>
</dbReference>
<proteinExistence type="predicted"/>
<dbReference type="Pfam" id="PF01501">
    <property type="entry name" value="Glyco_transf_8"/>
    <property type="match status" value="1"/>
</dbReference>
<reference evidence="4 5" key="1">
    <citation type="submission" date="2020-11" db="EMBL/GenBank/DDBJ databases">
        <title>Treponema Peruensis nv. sp., first commensal Treponema isolated from human feces.</title>
        <authorList>
            <person name="Belkhou C."/>
            <person name="Raes J."/>
        </authorList>
    </citation>
    <scope>NUCLEOTIDE SEQUENCE [LARGE SCALE GENOMIC DNA]</scope>
    <source>
        <strain evidence="4 5">RCC2812</strain>
    </source>
</reference>
<evidence type="ECO:0008006" key="6">
    <source>
        <dbReference type="Google" id="ProtNLM"/>
    </source>
</evidence>
<evidence type="ECO:0000313" key="5">
    <source>
        <dbReference type="Proteomes" id="UP000595224"/>
    </source>
</evidence>
<keyword evidence="5" id="KW-1185">Reference proteome</keyword>
<dbReference type="RefSeq" id="WP_198441887.1">
    <property type="nucleotide sequence ID" value="NZ_CBCSHE010000003.1"/>
</dbReference>
<dbReference type="InterPro" id="IPR029044">
    <property type="entry name" value="Nucleotide-diphossugar_trans"/>
</dbReference>
<organism evidence="4 5">
    <name type="scientific">Treponema peruense</name>
    <dbReference type="NCBI Taxonomy" id="2787628"/>
    <lineage>
        <taxon>Bacteria</taxon>
        <taxon>Pseudomonadati</taxon>
        <taxon>Spirochaetota</taxon>
        <taxon>Spirochaetia</taxon>
        <taxon>Spirochaetales</taxon>
        <taxon>Treponemataceae</taxon>
        <taxon>Treponema</taxon>
    </lineage>
</organism>
<name>A0A7T3V413_9SPIR</name>
<sequence length="360" mass="43004">MFHIAFCINNKFTMPCGVFILSILHYNKFPLCFHVLHRDLTEENIDKLKQTVSSYSNAQIEFHKVDSSYDSKLIVREGERLSVETYYRFFIPELLPNVDRVLYLDCDMLCCNDFSDIFNIDIENIPEAMVIDEKTKEISKYNRLDLDFSNDYFNAGVMYINLDYWRKNNETEKLLSFVTKNPELCVCHDQDAVNKLHEGKIQYMPLKYNCQRAFFRYYFWVNPKKYPVSLYTTDTIEKKRWPQVKDAIENPTFVHFSGCDKPWFKESTIPYLTQWLEFHNISVWQNEKLKSRFESNKKLLFKIHLKKFLSIFKLAKPFKTNDVYPEEAYINTPPHSYTNKWIISNYINAAYSQTHKEFAA</sequence>
<dbReference type="EMBL" id="CP064936">
    <property type="protein sequence ID" value="QQA00011.1"/>
    <property type="molecule type" value="Genomic_DNA"/>
</dbReference>
<dbReference type="AlphaFoldDB" id="A0A7T3V413"/>
<evidence type="ECO:0000256" key="3">
    <source>
        <dbReference type="ARBA" id="ARBA00022723"/>
    </source>
</evidence>